<dbReference type="InterPro" id="IPR022617">
    <property type="entry name" value="Rad60/SUMO-like_dom"/>
</dbReference>
<protein>
    <submittedName>
        <fullName evidence="4">Ubiquitin-like domain-containing protein</fullName>
    </submittedName>
</protein>
<dbReference type="PANTHER" id="PTHR10562">
    <property type="entry name" value="SMALL UBIQUITIN-RELATED MODIFIER"/>
    <property type="match status" value="1"/>
</dbReference>
<dbReference type="InterPro" id="IPR000626">
    <property type="entry name" value="Ubiquitin-like_dom"/>
</dbReference>
<sequence length="308" mass="34520">MPDIISLFSDSSSDDDFYDNFDKIKLKAAHCQKKRKQTIAESTNKLRRKNTASGSVIPFPDEEIVCVEDFVSSSNFSTNNPIPAVIEINGDFVIGYFIFFEFLAPSCSKSIEIIDLTPYGSSLTTNCSSKNSKAQKTENIPPPLKSTCTITINSNGGTRMFIQDLDDPIKNLIEEYAERVNGDPKRIVLITKQLKQCALEDTPRTLGIISGEDFELDAFEHTDVVPLNSMDGVKTIRIKYQQKGKRPIVAKILKTAKFARLKEIFCQENGLSLNKVQFIFDSVRVGDNETAETLDLEDDDCIDVYILE</sequence>
<dbReference type="CDD" id="cd01763">
    <property type="entry name" value="Ubl_SUMO_like"/>
    <property type="match status" value="1"/>
</dbReference>
<dbReference type="AlphaFoldDB" id="A0A1I8B5C0"/>
<evidence type="ECO:0000256" key="1">
    <source>
        <dbReference type="ARBA" id="ARBA00009185"/>
    </source>
</evidence>
<reference evidence="4" key="1">
    <citation type="submission" date="2016-11" db="UniProtKB">
        <authorList>
            <consortium name="WormBaseParasite"/>
        </authorList>
    </citation>
    <scope>IDENTIFICATION</scope>
</reference>
<dbReference type="Pfam" id="PF11976">
    <property type="entry name" value="Rad60-SLD"/>
    <property type="match status" value="1"/>
</dbReference>
<proteinExistence type="inferred from homology"/>
<comment type="similarity">
    <text evidence="1">Belongs to the ubiquitin family. SUMO subfamily.</text>
</comment>
<evidence type="ECO:0000313" key="4">
    <source>
        <dbReference type="WBParaSite" id="MhA1_Contig1375.frz3.gene4"/>
    </source>
</evidence>
<feature type="domain" description="Ubiquitin-like" evidence="2">
    <location>
        <begin position="234"/>
        <end position="308"/>
    </location>
</feature>
<organism evidence="3 4">
    <name type="scientific">Meloidogyne hapla</name>
    <name type="common">Root-knot nematode worm</name>
    <dbReference type="NCBI Taxonomy" id="6305"/>
    <lineage>
        <taxon>Eukaryota</taxon>
        <taxon>Metazoa</taxon>
        <taxon>Ecdysozoa</taxon>
        <taxon>Nematoda</taxon>
        <taxon>Chromadorea</taxon>
        <taxon>Rhabditida</taxon>
        <taxon>Tylenchina</taxon>
        <taxon>Tylenchomorpha</taxon>
        <taxon>Tylenchoidea</taxon>
        <taxon>Meloidogynidae</taxon>
        <taxon>Meloidogyninae</taxon>
        <taxon>Meloidogyne</taxon>
    </lineage>
</organism>
<accession>A0A1I8B5C0</accession>
<name>A0A1I8B5C0_MELHA</name>
<dbReference type="Proteomes" id="UP000095281">
    <property type="component" value="Unplaced"/>
</dbReference>
<dbReference type="WBParaSite" id="MhA1_Contig1375.frz3.gene4">
    <property type="protein sequence ID" value="MhA1_Contig1375.frz3.gene4"/>
    <property type="gene ID" value="MhA1_Contig1375.frz3.gene4"/>
</dbReference>
<evidence type="ECO:0000259" key="2">
    <source>
        <dbReference type="PROSITE" id="PS50053"/>
    </source>
</evidence>
<evidence type="ECO:0000313" key="3">
    <source>
        <dbReference type="Proteomes" id="UP000095281"/>
    </source>
</evidence>
<dbReference type="InterPro" id="IPR029071">
    <property type="entry name" value="Ubiquitin-like_domsf"/>
</dbReference>
<dbReference type="Gene3D" id="3.10.20.90">
    <property type="entry name" value="Phosphatidylinositol 3-kinase Catalytic Subunit, Chain A, domain 1"/>
    <property type="match status" value="1"/>
</dbReference>
<keyword evidence="3" id="KW-1185">Reference proteome</keyword>
<dbReference type="SUPFAM" id="SSF54236">
    <property type="entry name" value="Ubiquitin-like"/>
    <property type="match status" value="2"/>
</dbReference>
<dbReference type="PROSITE" id="PS50053">
    <property type="entry name" value="UBIQUITIN_2"/>
    <property type="match status" value="1"/>
</dbReference>